<keyword evidence="1" id="KW-0812">Transmembrane</keyword>
<feature type="transmembrane region" description="Helical" evidence="1">
    <location>
        <begin position="12"/>
        <end position="30"/>
    </location>
</feature>
<keyword evidence="1" id="KW-1133">Transmembrane helix</keyword>
<evidence type="ECO:0008006" key="4">
    <source>
        <dbReference type="Google" id="ProtNLM"/>
    </source>
</evidence>
<keyword evidence="3" id="KW-1185">Reference proteome</keyword>
<gene>
    <name evidence="2" type="ORF">VAE063_950175</name>
</gene>
<dbReference type="RefSeq" id="WP_168522630.1">
    <property type="nucleotide sequence ID" value="NZ_CALYLA010000019.1"/>
</dbReference>
<dbReference type="EMBL" id="CALYLK010000136">
    <property type="protein sequence ID" value="CAH8233594.1"/>
    <property type="molecule type" value="Genomic_DNA"/>
</dbReference>
<proteinExistence type="predicted"/>
<comment type="caution">
    <text evidence="2">The sequence shown here is derived from an EMBL/GenBank/DDBJ whole genome shotgun (WGS) entry which is preliminary data.</text>
</comment>
<keyword evidence="1" id="KW-0472">Membrane</keyword>
<evidence type="ECO:0000313" key="3">
    <source>
        <dbReference type="Proteomes" id="UP001152658"/>
    </source>
</evidence>
<protein>
    <recommendedName>
        <fullName evidence="4">WYL domain-containing protein</fullName>
    </recommendedName>
</protein>
<organism evidence="2 3">
    <name type="scientific">Vibrio aestuarianus</name>
    <dbReference type="NCBI Taxonomy" id="28171"/>
    <lineage>
        <taxon>Bacteria</taxon>
        <taxon>Pseudomonadati</taxon>
        <taxon>Pseudomonadota</taxon>
        <taxon>Gammaproteobacteria</taxon>
        <taxon>Vibrionales</taxon>
        <taxon>Vibrionaceae</taxon>
        <taxon>Vibrio</taxon>
    </lineage>
</organism>
<evidence type="ECO:0000256" key="1">
    <source>
        <dbReference type="SAM" id="Phobius"/>
    </source>
</evidence>
<feature type="transmembrane region" description="Helical" evidence="1">
    <location>
        <begin position="60"/>
        <end position="84"/>
    </location>
</feature>
<evidence type="ECO:0000313" key="2">
    <source>
        <dbReference type="EMBL" id="CAH8233594.1"/>
    </source>
</evidence>
<reference evidence="2" key="1">
    <citation type="submission" date="2022-06" db="EMBL/GenBank/DDBJ databases">
        <authorList>
            <person name="Goudenege D."/>
            <person name="Le Roux F."/>
        </authorList>
    </citation>
    <scope>NUCLEOTIDE SEQUENCE</scope>
    <source>
        <strain evidence="2">12-063</strain>
    </source>
</reference>
<accession>A0ABN8TVG1</accession>
<sequence length="276" mass="31939">MTNLNTNKTVSPLLKFGILFFPLLFSWFTLKAGYSTKTRIISFAWLALILLVGATEDDAAVAITGLIIIGGFVFLLFQFFSLILKQSKKRKEQLLAAINNEQAWSDYCINKKLTPFMQKTILSSYGIVRDPIHLPSKKTETSASKKFGSLKISYSSAENIDNEDEWKKYDSIEDWKADLTVFWAGKTDDIEFSYRKDYNSPKERKKVTPKELVFDGNKRIYIKGYCHQKQKDVHFNSEKIETKILAGSTRYDFEEWVERRLKVDVEDLSDKFGVWI</sequence>
<name>A0ABN8TVG1_9VIBR</name>
<dbReference type="Proteomes" id="UP001152658">
    <property type="component" value="Unassembled WGS sequence"/>
</dbReference>